<keyword evidence="3" id="KW-1185">Reference proteome</keyword>
<sequence>MDAFLFVLLSLQIYYLGVATDNFVDFMENVIDVTKVTSEEDGLFVWSSDQKEEQDLSVKFHDVNDVIALIGIHDRFPRAKFDDYVEYSVGINQRADVYVQYNLTKNGFYKFSVEVLFSY</sequence>
<gene>
    <name evidence="2" type="ORF">ACOC_LOCUS11421</name>
</gene>
<reference evidence="2 3" key="2">
    <citation type="submission" date="2018-11" db="EMBL/GenBank/DDBJ databases">
        <authorList>
            <consortium name="Pathogen Informatics"/>
        </authorList>
    </citation>
    <scope>NUCLEOTIDE SEQUENCE [LARGE SCALE GENOMIC DNA]</scope>
    <source>
        <strain evidence="2 3">Costa Rica</strain>
    </source>
</reference>
<dbReference type="WBParaSite" id="ACOC_0001142001-mRNA-1">
    <property type="protein sequence ID" value="ACOC_0001142001-mRNA-1"/>
    <property type="gene ID" value="ACOC_0001142001"/>
</dbReference>
<reference evidence="4" key="1">
    <citation type="submission" date="2017-02" db="UniProtKB">
        <authorList>
            <consortium name="WormBaseParasite"/>
        </authorList>
    </citation>
    <scope>IDENTIFICATION</scope>
</reference>
<feature type="signal peptide" evidence="1">
    <location>
        <begin position="1"/>
        <end position="19"/>
    </location>
</feature>
<evidence type="ECO:0000256" key="1">
    <source>
        <dbReference type="SAM" id="SignalP"/>
    </source>
</evidence>
<organism evidence="4">
    <name type="scientific">Angiostrongylus costaricensis</name>
    <name type="common">Nematode worm</name>
    <dbReference type="NCBI Taxonomy" id="334426"/>
    <lineage>
        <taxon>Eukaryota</taxon>
        <taxon>Metazoa</taxon>
        <taxon>Ecdysozoa</taxon>
        <taxon>Nematoda</taxon>
        <taxon>Chromadorea</taxon>
        <taxon>Rhabditida</taxon>
        <taxon>Rhabditina</taxon>
        <taxon>Rhabditomorpha</taxon>
        <taxon>Strongyloidea</taxon>
        <taxon>Metastrongylidae</taxon>
        <taxon>Angiostrongylus</taxon>
    </lineage>
</organism>
<protein>
    <submittedName>
        <fullName evidence="4">GOLD domain-containing protein</fullName>
    </submittedName>
</protein>
<dbReference type="Proteomes" id="UP000267027">
    <property type="component" value="Unassembled WGS sequence"/>
</dbReference>
<keyword evidence="1" id="KW-0732">Signal</keyword>
<dbReference type="EMBL" id="UYYA01004689">
    <property type="protein sequence ID" value="VDM63006.1"/>
    <property type="molecule type" value="Genomic_DNA"/>
</dbReference>
<evidence type="ECO:0000313" key="3">
    <source>
        <dbReference type="Proteomes" id="UP000267027"/>
    </source>
</evidence>
<name>A0A0R3PYD3_ANGCS</name>
<feature type="chain" id="PRO_5043130371" evidence="1">
    <location>
        <begin position="20"/>
        <end position="119"/>
    </location>
</feature>
<evidence type="ECO:0000313" key="4">
    <source>
        <dbReference type="WBParaSite" id="ACOC_0001142001-mRNA-1"/>
    </source>
</evidence>
<dbReference type="AlphaFoldDB" id="A0A0R3PYD3"/>
<dbReference type="OrthoDB" id="6252479at2759"/>
<proteinExistence type="predicted"/>
<evidence type="ECO:0000313" key="2">
    <source>
        <dbReference type="EMBL" id="VDM63006.1"/>
    </source>
</evidence>
<accession>A0A0R3PYD3</accession>